<dbReference type="FunFam" id="3.90.740.10:FF:000005">
    <property type="entry name" value="Valine--tRNA ligase, mitochondrial"/>
    <property type="match status" value="1"/>
</dbReference>
<name>A0A1M4ST08_9THEO</name>
<feature type="binding site" evidence="12">
    <location>
        <position position="527"/>
    </location>
    <ligand>
        <name>ATP</name>
        <dbReference type="ChEBI" id="CHEBI:30616"/>
    </ligand>
</feature>
<dbReference type="Pfam" id="PF08264">
    <property type="entry name" value="Anticodon_1"/>
    <property type="match status" value="1"/>
</dbReference>
<feature type="short sequence motif" description="'KMSKS' region" evidence="12">
    <location>
        <begin position="524"/>
        <end position="528"/>
    </location>
</feature>
<comment type="function">
    <text evidence="12">Catalyzes the attachment of valine to tRNA(Val). As ValRS can inadvertently accommodate and process structurally similar amino acids such as threonine, to avoid such errors, it has a 'posttransfer' editing activity that hydrolyzes mischarged Thr-tRNA(Val) in a tRNA-dependent manner.</text>
</comment>
<dbReference type="EC" id="6.1.1.9" evidence="12"/>
<dbReference type="GO" id="GO:0005829">
    <property type="term" value="C:cytosol"/>
    <property type="evidence" value="ECO:0007669"/>
    <property type="project" value="TreeGrafter"/>
</dbReference>
<evidence type="ECO:0000256" key="9">
    <source>
        <dbReference type="ARBA" id="ARBA00023146"/>
    </source>
</evidence>
<dbReference type="InterPro" id="IPR002303">
    <property type="entry name" value="Valyl-tRNA_ligase"/>
</dbReference>
<dbReference type="PANTHER" id="PTHR11946">
    <property type="entry name" value="VALYL-TRNA SYNTHETASES"/>
    <property type="match status" value="1"/>
</dbReference>
<dbReference type="PANTHER" id="PTHR11946:SF93">
    <property type="entry name" value="VALINE--TRNA LIGASE, CHLOROPLASTIC_MITOCHONDRIAL 2"/>
    <property type="match status" value="1"/>
</dbReference>
<keyword evidence="6 12" id="KW-0067">ATP-binding</keyword>
<feature type="domain" description="Valyl-tRNA synthetase tRNA-binding arm" evidence="15">
    <location>
        <begin position="808"/>
        <end position="873"/>
    </location>
</feature>
<sequence>MKELPKTYDPSDFEARLYKNWLDKGYFVAHIDEKKEPFTIVMPPPNITGYLHMGHAIDNTLQDIIVRWKRMQGYNVLWLPGTDHASIATEVKIVEQLREEGLSKYDLGREKFLERAWKWKEKYGGRILEQLKRLGSSCDWTRVRFTMDERCSRAVREVFYRLYKKGLIYRGDRIINWCPDCNTALSDAEVEYEEEKGHLWHIRYPFKDGSGYVTVATTRPETMLGDTAVAVHPDDERYKGLIGKVLILPIVGREIPLISDEYVEKEFGTGAVKITPAHDPNDFEVGLRHGLEAIKVIDDNGRMTEITGQFAGMDRYEARKKIIEILEHEGYLVKVEDHVHNVGHCYRCHTVVEPLVSKQWFVSMKPLAEPALEVVKNGQVKFVPERFSKIYINWLENIKDWCISRQLWWGHRIPAWYCDVCGHTTVSIDDPKACENCGSQDIHQDEDVLDTWFSSALWPFSTLGWPENTDDLRYFYPTNVLVTGYDIIFFWVARMIFMGLEFMGKPPFEYVFIHGLVRDEQGRKMSKSLGNGIDPIDVIDKYGADTLRFTLATNNSPGNDMRFSYERVEASRNFANKLWNASRFVLLNIGERSVNIPDLNKVSIIDRWILHRYNQLVLEVTENLEKFELGIAAQKLYSFIWDEYCDWYIELSKVNIGYNDERAEVTKDVLRYVLDNTLRLLHPFMPFITEEIWLTIPHEGETIMKSSWPVYDDKLVFEKDADAVGILMNVIREIRNIKAQVNVSPAKKVNVVIDADEEVSILLNKCKDYIVKLANVSDIIFSNKAPEKAMTAVFEGGNIYIPLEDLVDVAQELERLNKELAGVEKEIARSEKLLSNQGFLSKAPKNVIEAEKEKYEKYKEMWRNLKERISELGI</sequence>
<evidence type="ECO:0000256" key="6">
    <source>
        <dbReference type="ARBA" id="ARBA00022840"/>
    </source>
</evidence>
<evidence type="ECO:0000256" key="4">
    <source>
        <dbReference type="ARBA" id="ARBA00022598"/>
    </source>
</evidence>
<dbReference type="Gene3D" id="1.10.287.380">
    <property type="entry name" value="Valyl-tRNA synthetase, C-terminal domain"/>
    <property type="match status" value="1"/>
</dbReference>
<dbReference type="InterPro" id="IPR009080">
    <property type="entry name" value="tRNAsynth_Ia_anticodon-bd"/>
</dbReference>
<keyword evidence="5 12" id="KW-0547">Nucleotide-binding</keyword>
<dbReference type="FunFam" id="3.40.50.620:FF:000032">
    <property type="entry name" value="Valine--tRNA ligase"/>
    <property type="match status" value="1"/>
</dbReference>
<evidence type="ECO:0000256" key="2">
    <source>
        <dbReference type="ARBA" id="ARBA00011245"/>
    </source>
</evidence>
<dbReference type="STRING" id="1121256.SAMN02746089_00119"/>
<dbReference type="NCBIfam" id="TIGR00422">
    <property type="entry name" value="valS"/>
    <property type="match status" value="1"/>
</dbReference>
<comment type="subcellular location">
    <subcellularLocation>
        <location evidence="1 12">Cytoplasm</location>
    </subcellularLocation>
</comment>
<dbReference type="GO" id="GO:0006438">
    <property type="term" value="P:valyl-tRNA aminoacylation"/>
    <property type="evidence" value="ECO:0007669"/>
    <property type="project" value="UniProtKB-UniRule"/>
</dbReference>
<dbReference type="HAMAP" id="MF_02004">
    <property type="entry name" value="Val_tRNA_synth_type1"/>
    <property type="match status" value="1"/>
</dbReference>
<dbReference type="PRINTS" id="PR00986">
    <property type="entry name" value="TRNASYNTHVAL"/>
</dbReference>
<dbReference type="Gene3D" id="3.90.740.10">
    <property type="entry name" value="Valyl/Leucyl/Isoleucyl-tRNA synthetase, editing domain"/>
    <property type="match status" value="1"/>
</dbReference>
<comment type="subunit">
    <text evidence="2 12">Monomer.</text>
</comment>
<evidence type="ECO:0000313" key="16">
    <source>
        <dbReference type="EMBL" id="SHE35318.1"/>
    </source>
</evidence>
<comment type="domain">
    <text evidence="12">The C-terminal coiled-coil domain is crucial for aminoacylation activity.</text>
</comment>
<evidence type="ECO:0000256" key="10">
    <source>
        <dbReference type="ARBA" id="ARBA00047552"/>
    </source>
</evidence>
<comment type="similarity">
    <text evidence="11 12">Belongs to the class-I aminoacyl-tRNA synthetase family. ValS type 1 subfamily.</text>
</comment>
<dbReference type="InterPro" id="IPR019499">
    <property type="entry name" value="Val-tRNA_synth_tRNA-bd"/>
</dbReference>
<evidence type="ECO:0000259" key="14">
    <source>
        <dbReference type="Pfam" id="PF08264"/>
    </source>
</evidence>
<protein>
    <recommendedName>
        <fullName evidence="12">Valine--tRNA ligase</fullName>
        <ecNumber evidence="12">6.1.1.9</ecNumber>
    </recommendedName>
    <alternativeName>
        <fullName evidence="12">Valyl-tRNA synthetase</fullName>
        <shortName evidence="12">ValRS</shortName>
    </alternativeName>
</protein>
<comment type="catalytic activity">
    <reaction evidence="10 12">
        <text>tRNA(Val) + L-valine + ATP = L-valyl-tRNA(Val) + AMP + diphosphate</text>
        <dbReference type="Rhea" id="RHEA:10704"/>
        <dbReference type="Rhea" id="RHEA-COMP:9672"/>
        <dbReference type="Rhea" id="RHEA-COMP:9708"/>
        <dbReference type="ChEBI" id="CHEBI:30616"/>
        <dbReference type="ChEBI" id="CHEBI:33019"/>
        <dbReference type="ChEBI" id="CHEBI:57762"/>
        <dbReference type="ChEBI" id="CHEBI:78442"/>
        <dbReference type="ChEBI" id="CHEBI:78537"/>
        <dbReference type="ChEBI" id="CHEBI:456215"/>
        <dbReference type="EC" id="6.1.1.9"/>
    </reaction>
</comment>
<feature type="coiled-coil region" evidence="12">
    <location>
        <begin position="803"/>
        <end position="868"/>
    </location>
</feature>
<dbReference type="InterPro" id="IPR009008">
    <property type="entry name" value="Val/Leu/Ile-tRNA-synth_edit"/>
</dbReference>
<dbReference type="EMBL" id="FQVH01000001">
    <property type="protein sequence ID" value="SHE35318.1"/>
    <property type="molecule type" value="Genomic_DNA"/>
</dbReference>
<evidence type="ECO:0000256" key="3">
    <source>
        <dbReference type="ARBA" id="ARBA00022490"/>
    </source>
</evidence>
<accession>A0A1M4ST08</accession>
<dbReference type="SUPFAM" id="SSF52374">
    <property type="entry name" value="Nucleotidylyl transferase"/>
    <property type="match status" value="1"/>
</dbReference>
<dbReference type="InterPro" id="IPR037118">
    <property type="entry name" value="Val-tRNA_synth_C_sf"/>
</dbReference>
<dbReference type="GO" id="GO:0005524">
    <property type="term" value="F:ATP binding"/>
    <property type="evidence" value="ECO:0007669"/>
    <property type="project" value="UniProtKB-UniRule"/>
</dbReference>
<dbReference type="FunFam" id="3.40.50.620:FF:000098">
    <property type="entry name" value="Valine--tRNA ligase"/>
    <property type="match status" value="1"/>
</dbReference>
<dbReference type="InterPro" id="IPR001412">
    <property type="entry name" value="aa-tRNA-synth_I_CS"/>
</dbReference>
<dbReference type="FunFam" id="1.10.287.380:FF:000001">
    <property type="entry name" value="Valine--tRNA ligase"/>
    <property type="match status" value="1"/>
</dbReference>
<dbReference type="InterPro" id="IPR002300">
    <property type="entry name" value="aa-tRNA-synth_Ia"/>
</dbReference>
<keyword evidence="9 12" id="KW-0030">Aminoacyl-tRNA synthetase</keyword>
<evidence type="ECO:0000259" key="13">
    <source>
        <dbReference type="Pfam" id="PF00133"/>
    </source>
</evidence>
<evidence type="ECO:0000256" key="12">
    <source>
        <dbReference type="HAMAP-Rule" id="MF_02004"/>
    </source>
</evidence>
<dbReference type="OrthoDB" id="9810365at2"/>
<gene>
    <name evidence="12" type="primary">valS</name>
    <name evidence="16" type="ORF">SAMN02746089_00119</name>
</gene>
<dbReference type="InterPro" id="IPR014729">
    <property type="entry name" value="Rossmann-like_a/b/a_fold"/>
</dbReference>
<keyword evidence="3 12" id="KW-0963">Cytoplasm</keyword>
<dbReference type="Pfam" id="PF10458">
    <property type="entry name" value="Val_tRNA-synt_C"/>
    <property type="match status" value="1"/>
</dbReference>
<dbReference type="GO" id="GO:0002161">
    <property type="term" value="F:aminoacyl-tRNA deacylase activity"/>
    <property type="evidence" value="ECO:0007669"/>
    <property type="project" value="InterPro"/>
</dbReference>
<dbReference type="Proteomes" id="UP000184088">
    <property type="component" value="Unassembled WGS sequence"/>
</dbReference>
<reference evidence="16 17" key="1">
    <citation type="submission" date="2016-11" db="EMBL/GenBank/DDBJ databases">
        <authorList>
            <person name="Jaros S."/>
            <person name="Januszkiewicz K."/>
            <person name="Wedrychowicz H."/>
        </authorList>
    </citation>
    <scope>NUCLEOTIDE SEQUENCE [LARGE SCALE GENOMIC DNA]</scope>
    <source>
        <strain evidence="16 17">DSM 17918</strain>
    </source>
</reference>
<dbReference type="SUPFAM" id="SSF50677">
    <property type="entry name" value="ValRS/IleRS/LeuRS editing domain"/>
    <property type="match status" value="1"/>
</dbReference>
<dbReference type="CDD" id="cd07962">
    <property type="entry name" value="Anticodon_Ia_Val"/>
    <property type="match status" value="1"/>
</dbReference>
<dbReference type="InterPro" id="IPR033705">
    <property type="entry name" value="Anticodon_Ia_Val"/>
</dbReference>
<keyword evidence="8 12" id="KW-0175">Coiled coil</keyword>
<dbReference type="GO" id="GO:0004832">
    <property type="term" value="F:valine-tRNA ligase activity"/>
    <property type="evidence" value="ECO:0007669"/>
    <property type="project" value="UniProtKB-UniRule"/>
</dbReference>
<evidence type="ECO:0000256" key="1">
    <source>
        <dbReference type="ARBA" id="ARBA00004496"/>
    </source>
</evidence>
<evidence type="ECO:0000259" key="15">
    <source>
        <dbReference type="Pfam" id="PF10458"/>
    </source>
</evidence>
<dbReference type="Gene3D" id="3.40.50.620">
    <property type="entry name" value="HUPs"/>
    <property type="match status" value="2"/>
</dbReference>
<evidence type="ECO:0000313" key="17">
    <source>
        <dbReference type="Proteomes" id="UP000184088"/>
    </source>
</evidence>
<dbReference type="AlphaFoldDB" id="A0A1M4ST08"/>
<dbReference type="CDD" id="cd00817">
    <property type="entry name" value="ValRS_core"/>
    <property type="match status" value="1"/>
</dbReference>
<keyword evidence="17" id="KW-1185">Reference proteome</keyword>
<dbReference type="Gene3D" id="1.10.730.10">
    <property type="entry name" value="Isoleucyl-tRNA Synthetase, Domain 1"/>
    <property type="match status" value="1"/>
</dbReference>
<keyword evidence="7 12" id="KW-0648">Protein biosynthesis</keyword>
<dbReference type="InterPro" id="IPR010978">
    <property type="entry name" value="tRNA-bd_arm"/>
</dbReference>
<evidence type="ECO:0000256" key="5">
    <source>
        <dbReference type="ARBA" id="ARBA00022741"/>
    </source>
</evidence>
<evidence type="ECO:0000256" key="8">
    <source>
        <dbReference type="ARBA" id="ARBA00023054"/>
    </source>
</evidence>
<dbReference type="SUPFAM" id="SSF47323">
    <property type="entry name" value="Anticodon-binding domain of a subclass of class I aminoacyl-tRNA synthetases"/>
    <property type="match status" value="1"/>
</dbReference>
<keyword evidence="4 12" id="KW-0436">Ligase</keyword>
<feature type="short sequence motif" description="'HIGH' region" evidence="12">
    <location>
        <begin position="45"/>
        <end position="55"/>
    </location>
</feature>
<dbReference type="PROSITE" id="PS00178">
    <property type="entry name" value="AA_TRNA_LIGASE_I"/>
    <property type="match status" value="1"/>
</dbReference>
<evidence type="ECO:0000256" key="7">
    <source>
        <dbReference type="ARBA" id="ARBA00022917"/>
    </source>
</evidence>
<organism evidence="16 17">
    <name type="scientific">Caldanaerobius fijiensis DSM 17918</name>
    <dbReference type="NCBI Taxonomy" id="1121256"/>
    <lineage>
        <taxon>Bacteria</taxon>
        <taxon>Bacillati</taxon>
        <taxon>Bacillota</taxon>
        <taxon>Clostridia</taxon>
        <taxon>Thermoanaerobacterales</taxon>
        <taxon>Thermoanaerobacteraceae</taxon>
        <taxon>Caldanaerobius</taxon>
    </lineage>
</organism>
<dbReference type="FunFam" id="1.10.730.10:FF:000014">
    <property type="entry name" value="Valine--tRNA ligase"/>
    <property type="match status" value="1"/>
</dbReference>
<comment type="domain">
    <text evidence="12">ValRS has two distinct active sites: one for aminoacylation and one for editing. The misactivated threonine is translocated from the active site to the editing site.</text>
</comment>
<feature type="domain" description="Aminoacyl-tRNA synthetase class Ia" evidence="13">
    <location>
        <begin position="17"/>
        <end position="564"/>
    </location>
</feature>
<evidence type="ECO:0000256" key="11">
    <source>
        <dbReference type="ARBA" id="ARBA00060830"/>
    </source>
</evidence>
<dbReference type="Pfam" id="PF00133">
    <property type="entry name" value="tRNA-synt_1"/>
    <property type="match status" value="1"/>
</dbReference>
<dbReference type="SUPFAM" id="SSF46589">
    <property type="entry name" value="tRNA-binding arm"/>
    <property type="match status" value="1"/>
</dbReference>
<feature type="domain" description="Methionyl/Valyl/Leucyl/Isoleucyl-tRNA synthetase anticodon-binding" evidence="14">
    <location>
        <begin position="606"/>
        <end position="753"/>
    </location>
</feature>
<proteinExistence type="inferred from homology"/>
<dbReference type="InterPro" id="IPR013155">
    <property type="entry name" value="M/V/L/I-tRNA-synth_anticd-bd"/>
</dbReference>
<dbReference type="RefSeq" id="WP_073341145.1">
    <property type="nucleotide sequence ID" value="NZ_FQVH01000001.1"/>
</dbReference>
<dbReference type="NCBIfam" id="NF004349">
    <property type="entry name" value="PRK05729.1"/>
    <property type="match status" value="1"/>
</dbReference>